<keyword evidence="7 8" id="KW-0472">Membrane</keyword>
<dbReference type="Pfam" id="PF04535">
    <property type="entry name" value="CASP_dom"/>
    <property type="match status" value="1"/>
</dbReference>
<reference evidence="10 11" key="1">
    <citation type="submission" date="2021-09" db="EMBL/GenBank/DDBJ databases">
        <title>Genomic insights and catalytic innovation underlie evolution of tropane alkaloids biosynthesis.</title>
        <authorList>
            <person name="Wang Y.-J."/>
            <person name="Tian T."/>
            <person name="Huang J.-P."/>
            <person name="Huang S.-X."/>
        </authorList>
    </citation>
    <scope>NUCLEOTIDE SEQUENCE [LARGE SCALE GENOMIC DNA]</scope>
    <source>
        <strain evidence="10">KIB-2018</strain>
        <tissue evidence="10">Leaf</tissue>
    </source>
</reference>
<evidence type="ECO:0000256" key="5">
    <source>
        <dbReference type="ARBA" id="ARBA00022692"/>
    </source>
</evidence>
<feature type="transmembrane region" description="Helical" evidence="8">
    <location>
        <begin position="78"/>
        <end position="99"/>
    </location>
</feature>
<dbReference type="NCBIfam" id="TIGR01569">
    <property type="entry name" value="A_tha_TIGR01569"/>
    <property type="match status" value="1"/>
</dbReference>
<sequence>MAQENGDQKRVAEAKDTSFPAKKWLLLTLRLLAFMATASATLVMALNKETKTIVVATIGNTPITATLTAKFQHTPANIFFVIANGMATLHSLMMIIVEICGQKFHFNGFRLAIIAVLDMMTAALVSGGVNAAAFMAELGKNGNSHARWNKVCDKFDTFCDHAGGALIASFGGLLILLVISTMSILKLLTKPRPTDHSCTPVP</sequence>
<evidence type="ECO:0000313" key="11">
    <source>
        <dbReference type="Proteomes" id="UP001159364"/>
    </source>
</evidence>
<comment type="similarity">
    <text evidence="2 8">Belongs to the Casparian strip membrane proteins (CASP) family.</text>
</comment>
<name>A0AAV8SWE5_9ROSI</name>
<dbReference type="PANTHER" id="PTHR36488">
    <property type="entry name" value="CASP-LIKE PROTEIN 1U1"/>
    <property type="match status" value="1"/>
</dbReference>
<dbReference type="Proteomes" id="UP001159364">
    <property type="component" value="Linkage Group LG07"/>
</dbReference>
<organism evidence="10 11">
    <name type="scientific">Erythroxylum novogranatense</name>
    <dbReference type="NCBI Taxonomy" id="1862640"/>
    <lineage>
        <taxon>Eukaryota</taxon>
        <taxon>Viridiplantae</taxon>
        <taxon>Streptophyta</taxon>
        <taxon>Embryophyta</taxon>
        <taxon>Tracheophyta</taxon>
        <taxon>Spermatophyta</taxon>
        <taxon>Magnoliopsida</taxon>
        <taxon>eudicotyledons</taxon>
        <taxon>Gunneridae</taxon>
        <taxon>Pentapetalae</taxon>
        <taxon>rosids</taxon>
        <taxon>fabids</taxon>
        <taxon>Malpighiales</taxon>
        <taxon>Erythroxylaceae</taxon>
        <taxon>Erythroxylum</taxon>
    </lineage>
</organism>
<comment type="subcellular location">
    <subcellularLocation>
        <location evidence="1 8">Cell membrane</location>
        <topology evidence="1 8">Multi-pass membrane protein</topology>
    </subcellularLocation>
</comment>
<evidence type="ECO:0000259" key="9">
    <source>
        <dbReference type="Pfam" id="PF04535"/>
    </source>
</evidence>
<protein>
    <recommendedName>
        <fullName evidence="8">CASP-like protein</fullName>
    </recommendedName>
</protein>
<evidence type="ECO:0000256" key="8">
    <source>
        <dbReference type="RuleBase" id="RU361233"/>
    </source>
</evidence>
<dbReference type="AlphaFoldDB" id="A0AAV8SWE5"/>
<feature type="transmembrane region" description="Helical" evidence="8">
    <location>
        <begin position="111"/>
        <end position="136"/>
    </location>
</feature>
<dbReference type="PANTHER" id="PTHR36488:SF8">
    <property type="entry name" value="CASP-LIKE PROTEIN 1U1"/>
    <property type="match status" value="1"/>
</dbReference>
<evidence type="ECO:0000256" key="7">
    <source>
        <dbReference type="ARBA" id="ARBA00023136"/>
    </source>
</evidence>
<evidence type="ECO:0000256" key="4">
    <source>
        <dbReference type="ARBA" id="ARBA00022475"/>
    </source>
</evidence>
<keyword evidence="5 8" id="KW-0812">Transmembrane</keyword>
<comment type="caution">
    <text evidence="10">The sequence shown here is derived from an EMBL/GenBank/DDBJ whole genome shotgun (WGS) entry which is preliminary data.</text>
</comment>
<proteinExistence type="inferred from homology"/>
<evidence type="ECO:0000256" key="3">
    <source>
        <dbReference type="ARBA" id="ARBA00011489"/>
    </source>
</evidence>
<accession>A0AAV8SWE5</accession>
<comment type="subunit">
    <text evidence="3 8">Homodimer and heterodimers.</text>
</comment>
<dbReference type="InterPro" id="IPR006459">
    <property type="entry name" value="CASP/CASPL"/>
</dbReference>
<gene>
    <name evidence="10" type="ORF">K2173_000492</name>
</gene>
<keyword evidence="6 8" id="KW-1133">Transmembrane helix</keyword>
<dbReference type="InterPro" id="IPR006702">
    <property type="entry name" value="CASP_dom"/>
</dbReference>
<keyword evidence="11" id="KW-1185">Reference proteome</keyword>
<feature type="transmembrane region" description="Helical" evidence="8">
    <location>
        <begin position="24"/>
        <end position="46"/>
    </location>
</feature>
<feature type="transmembrane region" description="Helical" evidence="8">
    <location>
        <begin position="165"/>
        <end position="185"/>
    </location>
</feature>
<evidence type="ECO:0000256" key="1">
    <source>
        <dbReference type="ARBA" id="ARBA00004651"/>
    </source>
</evidence>
<evidence type="ECO:0000256" key="6">
    <source>
        <dbReference type="ARBA" id="ARBA00022989"/>
    </source>
</evidence>
<evidence type="ECO:0000313" key="10">
    <source>
        <dbReference type="EMBL" id="KAJ8758771.1"/>
    </source>
</evidence>
<evidence type="ECO:0000256" key="2">
    <source>
        <dbReference type="ARBA" id="ARBA00007651"/>
    </source>
</evidence>
<feature type="domain" description="Casparian strip membrane protein" evidence="9">
    <location>
        <begin position="23"/>
        <end position="173"/>
    </location>
</feature>
<dbReference type="GO" id="GO:0005886">
    <property type="term" value="C:plasma membrane"/>
    <property type="evidence" value="ECO:0007669"/>
    <property type="project" value="UniProtKB-SubCell"/>
</dbReference>
<dbReference type="InterPro" id="IPR044173">
    <property type="entry name" value="CASPL"/>
</dbReference>
<dbReference type="EMBL" id="JAIWQS010000007">
    <property type="protein sequence ID" value="KAJ8758771.1"/>
    <property type="molecule type" value="Genomic_DNA"/>
</dbReference>
<keyword evidence="4 8" id="KW-1003">Cell membrane</keyword>